<dbReference type="GO" id="GO:0043190">
    <property type="term" value="C:ATP-binding cassette (ABC) transporter complex"/>
    <property type="evidence" value="ECO:0007669"/>
    <property type="project" value="InterPro"/>
</dbReference>
<dbReference type="GO" id="GO:0042938">
    <property type="term" value="P:dipeptide transport"/>
    <property type="evidence" value="ECO:0007669"/>
    <property type="project" value="TreeGrafter"/>
</dbReference>
<evidence type="ECO:0000256" key="2">
    <source>
        <dbReference type="ARBA" id="ARBA00022729"/>
    </source>
</evidence>
<dbReference type="InterPro" id="IPR030678">
    <property type="entry name" value="Peptide/Ni-bd"/>
</dbReference>
<dbReference type="PANTHER" id="PTHR30290:SF38">
    <property type="entry name" value="D,D-DIPEPTIDE-BINDING PERIPLASMIC PROTEIN DDPA-RELATED"/>
    <property type="match status" value="1"/>
</dbReference>
<comment type="caution">
    <text evidence="5">The sequence shown here is derived from an EMBL/GenBank/DDBJ whole genome shotgun (WGS) entry which is preliminary data.</text>
</comment>
<dbReference type="Pfam" id="PF00496">
    <property type="entry name" value="SBP_bac_5"/>
    <property type="match status" value="1"/>
</dbReference>
<dbReference type="Gene3D" id="3.90.76.10">
    <property type="entry name" value="Dipeptide-binding Protein, Domain 1"/>
    <property type="match status" value="1"/>
</dbReference>
<dbReference type="FunFam" id="3.10.105.10:FF:000002">
    <property type="entry name" value="Dipeptide ABC transporter, substrate-binding protein"/>
    <property type="match status" value="1"/>
</dbReference>
<sequence length="536" mass="59015">MGVTTASILAAALSFGVANTASAAAQQMKGSLVYCSEGSPAGFDPAQYTTGTDFNASAYTVFDQLVEFAPGSTKVVPGLAESWEVSPDGRTYTFHLRHDVAFQTTTWFKPTRTFNADDVVFSFQRMLDPNLPFSKAYPTSFPYFTDMGLDKLITSIEKVDPYTVRFHLSEVNAPFIQNLAMPFASIQSAEYAAQLLKENKAPDLNQRPVGTGPFAFRSYTKDATIRYEGNPDYWQPGAVKLKNLIFSITTDATVRAQKLKADECQVMSYPRPAEIASLKQASNIDMPSQAGFNEGYLAYNVEKPYLKDVNVRRALDMAIDKAAILKAVYQGMGTPASTAMPPTEWSYDKSIKAQPYDPAKAKALLAKAGFADGFSLTLWALPVQRPYNPNGQLMAQMIQADWAKIGVKANIVTFEWGEYMKRGHTGAQDAMLIGWTGDNGDPDNWLGTLLGCDAIHGNNFSRWCDKPFNDLIVKARSTTDQAERTKLYMQAQKIFADQLPFSPIAHSIVYQPVSKRVSGMMIDPLGSVRFSGVSIK</sequence>
<keyword evidence="2 3" id="KW-0732">Signal</keyword>
<dbReference type="GO" id="GO:0030288">
    <property type="term" value="C:outer membrane-bounded periplasmic space"/>
    <property type="evidence" value="ECO:0007669"/>
    <property type="project" value="TreeGrafter"/>
</dbReference>
<keyword evidence="6" id="KW-1185">Reference proteome</keyword>
<dbReference type="FunFam" id="3.40.190.10:FF:000036">
    <property type="entry name" value="Dipeptide ABC transporter, substrate-binding protein"/>
    <property type="match status" value="1"/>
</dbReference>
<feature type="domain" description="Solute-binding protein family 5" evidence="4">
    <location>
        <begin position="74"/>
        <end position="454"/>
    </location>
</feature>
<dbReference type="AlphaFoldDB" id="A0A0F5K5R9"/>
<dbReference type="PIRSF" id="PIRSF002741">
    <property type="entry name" value="MppA"/>
    <property type="match status" value="1"/>
</dbReference>
<dbReference type="Proteomes" id="UP000033618">
    <property type="component" value="Unassembled WGS sequence"/>
</dbReference>
<evidence type="ECO:0000259" key="4">
    <source>
        <dbReference type="Pfam" id="PF00496"/>
    </source>
</evidence>
<reference evidence="5 6" key="1">
    <citation type="submission" date="2015-03" db="EMBL/GenBank/DDBJ databases">
        <title>Draft Genome Sequence of Burkholderia andropogonis type strain ICMP2807, isolated from Sorghum bicolor.</title>
        <authorList>
            <person name="Lopes-Santos L."/>
            <person name="Castro D.B."/>
            <person name="Ottoboni L.M."/>
            <person name="Park D."/>
            <person name="Weirc B.S."/>
            <person name="Destefano S.A."/>
        </authorList>
    </citation>
    <scope>NUCLEOTIDE SEQUENCE [LARGE SCALE GENOMIC DNA]</scope>
    <source>
        <strain evidence="5 6">ICMP2807</strain>
    </source>
</reference>
<dbReference type="GO" id="GO:1904680">
    <property type="term" value="F:peptide transmembrane transporter activity"/>
    <property type="evidence" value="ECO:0007669"/>
    <property type="project" value="TreeGrafter"/>
</dbReference>
<dbReference type="Gene3D" id="3.10.105.10">
    <property type="entry name" value="Dipeptide-binding Protein, Domain 3"/>
    <property type="match status" value="1"/>
</dbReference>
<protein>
    <submittedName>
        <fullName evidence="5">Peptide ABC transporter substrate-binding protein</fullName>
    </submittedName>
</protein>
<dbReference type="SUPFAM" id="SSF53850">
    <property type="entry name" value="Periplasmic binding protein-like II"/>
    <property type="match status" value="1"/>
</dbReference>
<evidence type="ECO:0000256" key="3">
    <source>
        <dbReference type="SAM" id="SignalP"/>
    </source>
</evidence>
<proteinExistence type="inferred from homology"/>
<evidence type="ECO:0000313" key="5">
    <source>
        <dbReference type="EMBL" id="KKB65443.1"/>
    </source>
</evidence>
<dbReference type="STRING" id="28092.WM40_01560"/>
<name>A0A0F5K5R9_9BURK</name>
<dbReference type="InterPro" id="IPR000914">
    <property type="entry name" value="SBP_5_dom"/>
</dbReference>
<dbReference type="EMBL" id="LAQU01000001">
    <property type="protein sequence ID" value="KKB65443.1"/>
    <property type="molecule type" value="Genomic_DNA"/>
</dbReference>
<gene>
    <name evidence="5" type="ORF">WM40_01560</name>
</gene>
<dbReference type="CDD" id="cd08493">
    <property type="entry name" value="PBP2_DppA_like"/>
    <property type="match status" value="1"/>
</dbReference>
<dbReference type="InterPro" id="IPR039424">
    <property type="entry name" value="SBP_5"/>
</dbReference>
<feature type="chain" id="PRO_5002490887" evidence="3">
    <location>
        <begin position="24"/>
        <end position="536"/>
    </location>
</feature>
<evidence type="ECO:0000313" key="6">
    <source>
        <dbReference type="Proteomes" id="UP000033618"/>
    </source>
</evidence>
<dbReference type="PANTHER" id="PTHR30290">
    <property type="entry name" value="PERIPLASMIC BINDING COMPONENT OF ABC TRANSPORTER"/>
    <property type="match status" value="1"/>
</dbReference>
<comment type="similarity">
    <text evidence="1">Belongs to the bacterial solute-binding protein 5 family.</text>
</comment>
<feature type="signal peptide" evidence="3">
    <location>
        <begin position="1"/>
        <end position="23"/>
    </location>
</feature>
<evidence type="ECO:0000256" key="1">
    <source>
        <dbReference type="ARBA" id="ARBA00005695"/>
    </source>
</evidence>
<dbReference type="PATRIC" id="fig|28092.6.peg.359"/>
<dbReference type="Gene3D" id="3.40.190.10">
    <property type="entry name" value="Periplasmic binding protein-like II"/>
    <property type="match status" value="1"/>
</dbReference>
<accession>A0A0F5K5R9</accession>
<organism evidence="5 6">
    <name type="scientific">Robbsia andropogonis</name>
    <dbReference type="NCBI Taxonomy" id="28092"/>
    <lineage>
        <taxon>Bacteria</taxon>
        <taxon>Pseudomonadati</taxon>
        <taxon>Pseudomonadota</taxon>
        <taxon>Betaproteobacteria</taxon>
        <taxon>Burkholderiales</taxon>
        <taxon>Burkholderiaceae</taxon>
        <taxon>Robbsia</taxon>
    </lineage>
</organism>